<evidence type="ECO:0000313" key="2">
    <source>
        <dbReference type="EMBL" id="EFB31724.1"/>
    </source>
</evidence>
<dbReference type="STRING" id="649760.HMPREF0971_02004"/>
<accession>D1QSP3</accession>
<keyword evidence="1" id="KW-0812">Transmembrane</keyword>
<keyword evidence="1" id="KW-1133">Transmembrane helix</keyword>
<dbReference type="AlphaFoldDB" id="D1QSP3"/>
<gene>
    <name evidence="2" type="ORF">HMPREF0971_02004</name>
</gene>
<dbReference type="HOGENOM" id="CLU_1319961_0_0_10"/>
<dbReference type="EMBL" id="ACUZ02000034">
    <property type="protein sequence ID" value="EFB31724.1"/>
    <property type="molecule type" value="Genomic_DNA"/>
</dbReference>
<dbReference type="Proteomes" id="UP000004079">
    <property type="component" value="Unassembled WGS sequence"/>
</dbReference>
<name>D1QSP3_9BACT</name>
<organism evidence="2 3">
    <name type="scientific">Segatella oris F0302</name>
    <dbReference type="NCBI Taxonomy" id="649760"/>
    <lineage>
        <taxon>Bacteria</taxon>
        <taxon>Pseudomonadati</taxon>
        <taxon>Bacteroidota</taxon>
        <taxon>Bacteroidia</taxon>
        <taxon>Bacteroidales</taxon>
        <taxon>Prevotellaceae</taxon>
        <taxon>Segatella</taxon>
    </lineage>
</organism>
<comment type="caution">
    <text evidence="2">The sequence shown here is derived from an EMBL/GenBank/DDBJ whole genome shotgun (WGS) entry which is preliminary data.</text>
</comment>
<feature type="transmembrane region" description="Helical" evidence="1">
    <location>
        <begin position="157"/>
        <end position="174"/>
    </location>
</feature>
<protein>
    <recommendedName>
        <fullName evidence="4">Tat pathway signal sequence domain protein</fullName>
    </recommendedName>
</protein>
<sequence>MQQVIEFESSAKELQPIDVRATIQRKIKSLNLWLHQKHNKKNKANICNFQNLSLSLPCQNIYSGTDAADPCRPFLYPHISVENTAAPCRVCGNAPESPAIEALTTRSAASLCQKSIVMATTINATRTVQRAFSLKEWMNAKSNFYSQIAEFPVTRLLAIRINLLSLCLILAALAVEQQPAIAAISALCAAYLVYRMNKSEKKQKGGKA</sequence>
<proteinExistence type="predicted"/>
<reference evidence="2 3" key="1">
    <citation type="submission" date="2009-11" db="EMBL/GenBank/DDBJ databases">
        <authorList>
            <person name="Weinstock G."/>
            <person name="Sodergren E."/>
            <person name="Clifton S."/>
            <person name="Fulton L."/>
            <person name="Fulton B."/>
            <person name="Courtney L."/>
            <person name="Fronick C."/>
            <person name="Harrison M."/>
            <person name="Strong C."/>
            <person name="Farmer C."/>
            <person name="Delahaunty K."/>
            <person name="Markovic C."/>
            <person name="Hall O."/>
            <person name="Minx P."/>
            <person name="Tomlinson C."/>
            <person name="Mitreva M."/>
            <person name="Nelson J."/>
            <person name="Hou S."/>
            <person name="Wollam A."/>
            <person name="Pepin K.H."/>
            <person name="Johnson M."/>
            <person name="Bhonagiri V."/>
            <person name="Nash W.E."/>
            <person name="Warren W."/>
            <person name="Chinwalla A."/>
            <person name="Mardis E.R."/>
            <person name="Wilson R.K."/>
        </authorList>
    </citation>
    <scope>NUCLEOTIDE SEQUENCE [LARGE SCALE GENOMIC DNA]</scope>
    <source>
        <strain evidence="2 3">F0302</strain>
    </source>
</reference>
<keyword evidence="1" id="KW-0472">Membrane</keyword>
<evidence type="ECO:0000256" key="1">
    <source>
        <dbReference type="SAM" id="Phobius"/>
    </source>
</evidence>
<feature type="transmembrane region" description="Helical" evidence="1">
    <location>
        <begin position="180"/>
        <end position="197"/>
    </location>
</feature>
<evidence type="ECO:0000313" key="3">
    <source>
        <dbReference type="Proteomes" id="UP000004079"/>
    </source>
</evidence>
<evidence type="ECO:0008006" key="4">
    <source>
        <dbReference type="Google" id="ProtNLM"/>
    </source>
</evidence>